<keyword evidence="2" id="KW-1185">Reference proteome</keyword>
<evidence type="ECO:0000313" key="1">
    <source>
        <dbReference type="EMBL" id="PTW59778.1"/>
    </source>
</evidence>
<dbReference type="EMBL" id="QAYG01000006">
    <property type="protein sequence ID" value="PTW59778.1"/>
    <property type="molecule type" value="Genomic_DNA"/>
</dbReference>
<dbReference type="Pfam" id="PF17645">
    <property type="entry name" value="Amdase"/>
    <property type="match status" value="1"/>
</dbReference>
<organism evidence="1 2">
    <name type="scientific">Breoghania corrubedonensis</name>
    <dbReference type="NCBI Taxonomy" id="665038"/>
    <lineage>
        <taxon>Bacteria</taxon>
        <taxon>Pseudomonadati</taxon>
        <taxon>Pseudomonadota</taxon>
        <taxon>Alphaproteobacteria</taxon>
        <taxon>Hyphomicrobiales</taxon>
        <taxon>Stappiaceae</taxon>
        <taxon>Breoghania</taxon>
    </lineage>
</organism>
<dbReference type="InterPro" id="IPR014332">
    <property type="entry name" value="Ectoine_EutA"/>
</dbReference>
<comment type="caution">
    <text evidence="1">The sequence shown here is derived from an EMBL/GenBank/DDBJ whole genome shotgun (WGS) entry which is preliminary data.</text>
</comment>
<sequence length="265" mass="27862">MTTITRGPEIVRGKTMPHLEMRAIEKRVGLVVLATDHTSEADFARMVASEHVGVFASRVPYANPVTAENLRAMQPDLTAAAGLILPEEDLDVVCYSCTSASVAIGDPAVIDAIRAAKPGVPVVTPPMAAVAGLTVLGATRIAMLTPYTIATSRSMADYFSAAGFDVAKLTYLDLDDDREMARISTASLIEAAREAMAEGADALFISCTALRTASVAAEIEAEIGCPVVTSNQATAWMCLRLIGEDAARPEFGRLMTLPLDTGSGS</sequence>
<protein>
    <submittedName>
        <fullName evidence="1">Maleate isomerase</fullName>
    </submittedName>
</protein>
<proteinExistence type="predicted"/>
<dbReference type="PANTHER" id="PTHR40267:SF1">
    <property type="entry name" value="BLR3294 PROTEIN"/>
    <property type="match status" value="1"/>
</dbReference>
<reference evidence="1 2" key="1">
    <citation type="submission" date="2018-04" db="EMBL/GenBank/DDBJ databases">
        <title>Genomic Encyclopedia of Archaeal and Bacterial Type Strains, Phase II (KMG-II): from individual species to whole genera.</title>
        <authorList>
            <person name="Goeker M."/>
        </authorList>
    </citation>
    <scope>NUCLEOTIDE SEQUENCE [LARGE SCALE GENOMIC DNA]</scope>
    <source>
        <strain evidence="1 2">DSM 23382</strain>
    </source>
</reference>
<name>A0A2T5V7P5_9HYPH</name>
<dbReference type="GO" id="GO:0016853">
    <property type="term" value="F:isomerase activity"/>
    <property type="evidence" value="ECO:0007669"/>
    <property type="project" value="UniProtKB-KW"/>
</dbReference>
<dbReference type="RefSeq" id="WP_107990730.1">
    <property type="nucleotide sequence ID" value="NZ_QAYG01000006.1"/>
</dbReference>
<dbReference type="PIRSF" id="PIRSF015736">
    <property type="entry name" value="MI"/>
    <property type="match status" value="1"/>
</dbReference>
<dbReference type="Proteomes" id="UP000244081">
    <property type="component" value="Unassembled WGS sequence"/>
</dbReference>
<dbReference type="AlphaFoldDB" id="A0A2T5V7P5"/>
<evidence type="ECO:0000313" key="2">
    <source>
        <dbReference type="Proteomes" id="UP000244081"/>
    </source>
</evidence>
<dbReference type="Gene3D" id="3.40.50.12500">
    <property type="match status" value="1"/>
</dbReference>
<dbReference type="InterPro" id="IPR053714">
    <property type="entry name" value="Iso_Racemase_Enz_sf"/>
</dbReference>
<keyword evidence="1" id="KW-0413">Isomerase</keyword>
<dbReference type="PANTHER" id="PTHR40267">
    <property type="entry name" value="BLR3294 PROTEIN"/>
    <property type="match status" value="1"/>
</dbReference>
<gene>
    <name evidence="1" type="ORF">C8N35_106163</name>
</gene>
<accession>A0A2T5V7P5</accession>
<dbReference type="InterPro" id="IPR026286">
    <property type="entry name" value="MaiA/AMDase"/>
</dbReference>
<dbReference type="OrthoDB" id="9816064at2"/>
<dbReference type="NCBIfam" id="TIGR02990">
    <property type="entry name" value="ectoine_eutA"/>
    <property type="match status" value="1"/>
</dbReference>